<evidence type="ECO:0000313" key="1">
    <source>
        <dbReference type="EMBL" id="KKL93459.1"/>
    </source>
</evidence>
<proteinExistence type="predicted"/>
<gene>
    <name evidence="1" type="ORF">LCGC14_1874500</name>
</gene>
<name>A0A0F9G3Z8_9ZZZZ</name>
<protein>
    <submittedName>
        <fullName evidence="1">Uncharacterized protein</fullName>
    </submittedName>
</protein>
<comment type="caution">
    <text evidence="1">The sequence shown here is derived from an EMBL/GenBank/DDBJ whole genome shotgun (WGS) entry which is preliminary data.</text>
</comment>
<dbReference type="InterPro" id="IPR000836">
    <property type="entry name" value="PRTase_dom"/>
</dbReference>
<dbReference type="CDD" id="cd06223">
    <property type="entry name" value="PRTases_typeI"/>
    <property type="match status" value="1"/>
</dbReference>
<sequence length="497" mass="58556">MVRKISIDYETKNIISVLESTEPFTYFLIFQQEIMRDLHSFNEILEVAERKIKANNLIFEGMNLNILLSRALDTLLDIGLFSPGWKKNKKGVWDRAYKNSNEFIEILKQFSVNINGVFSRDDSIHVENELLIDAEFRKYGQGRGESEGLDERYYLRFYDFLLSLSEEYFNNKITRYLPISRKGGIFTEQEKLYRGREKIIELVGEDDKEKIDKINERVENFLNLLKLPYILSEPIEIPKDIKNIIVLEDIIVNGHTLQDILENVFKKEDSSSLNIEIFIFLAAPEEWSRQAIDEVYKDYDVEIQLGINTKTFTEFLIYTNKFYWHIQKDKKILDKDHVSFEYDLIKHGCPLSLEDFLFWLNNKGYDFYSPGIKGLSHGKIQLTVFTPDILKGKIPNEWGVENLVQEKVRIILELNMDHDIEKIYLIPIIIPRLRPLKAIESLKDEILWREMTFYHLNKDAGELFHKKLKTLEKLKGLAFEYKLIKPNHLEGSKLSNS</sequence>
<reference evidence="1" key="1">
    <citation type="journal article" date="2015" name="Nature">
        <title>Complex archaea that bridge the gap between prokaryotes and eukaryotes.</title>
        <authorList>
            <person name="Spang A."/>
            <person name="Saw J.H."/>
            <person name="Jorgensen S.L."/>
            <person name="Zaremba-Niedzwiedzka K."/>
            <person name="Martijn J."/>
            <person name="Lind A.E."/>
            <person name="van Eijk R."/>
            <person name="Schleper C."/>
            <person name="Guy L."/>
            <person name="Ettema T.J."/>
        </authorList>
    </citation>
    <scope>NUCLEOTIDE SEQUENCE</scope>
</reference>
<dbReference type="EMBL" id="LAZR01019182">
    <property type="protein sequence ID" value="KKL93459.1"/>
    <property type="molecule type" value="Genomic_DNA"/>
</dbReference>
<organism evidence="1">
    <name type="scientific">marine sediment metagenome</name>
    <dbReference type="NCBI Taxonomy" id="412755"/>
    <lineage>
        <taxon>unclassified sequences</taxon>
        <taxon>metagenomes</taxon>
        <taxon>ecological metagenomes</taxon>
    </lineage>
</organism>
<dbReference type="AlphaFoldDB" id="A0A0F9G3Z8"/>
<accession>A0A0F9G3Z8</accession>